<name>A0A6L2JFG0_TANCI</name>
<dbReference type="InterPro" id="IPR043502">
    <property type="entry name" value="DNA/RNA_pol_sf"/>
</dbReference>
<dbReference type="Pfam" id="PF07727">
    <property type="entry name" value="RVT_2"/>
    <property type="match status" value="1"/>
</dbReference>
<gene>
    <name evidence="2" type="ORF">Tci_007487</name>
</gene>
<proteinExistence type="predicted"/>
<evidence type="ECO:0000259" key="1">
    <source>
        <dbReference type="Pfam" id="PF07727"/>
    </source>
</evidence>
<comment type="caution">
    <text evidence="2">The sequence shown here is derived from an EMBL/GenBank/DDBJ whole genome shotgun (WGS) entry which is preliminary data.</text>
</comment>
<protein>
    <recommendedName>
        <fullName evidence="1">Reverse transcriptase Ty1/copia-type domain-containing protein</fullName>
    </recommendedName>
</protein>
<sequence length="335" mass="37628">MDLSPYKARLVANGRTRQHGIDCDETFSSVVKPVTVRTIRTVLSIVVSRSWPIHQLDVKNASLHGHLLETVYMHQPPGFMDPQIPDYACHLKHSLYGHKQAPHAWFQRFVGYATRVGFQHSKTDSSLFIFHCGSHIAYLLLYVDDIILTTSSSAFLQRVITLLHGEFAMTGVGSLNYFLGISAQRSYTGLFLSQSAYGEEILEHAHMQKCNPSRTPVDTESKLGADGDLLCLYIHDLWESHLAALKRLLRYVRGTNDHGLQLHVAEAEYRGVANVVAETAWACNLLREFHAPLFTATSVYCDNASATYMSTNPVSFQYVDQRSFQVLDFSSFAPV</sequence>
<dbReference type="PANTHER" id="PTHR11439:SF524">
    <property type="entry name" value="RNA-DIRECTED DNA POLYMERASE, PROTEIN KINASE RLK-PELLE-DLSV FAMILY"/>
    <property type="match status" value="1"/>
</dbReference>
<organism evidence="2">
    <name type="scientific">Tanacetum cinerariifolium</name>
    <name type="common">Dalmatian daisy</name>
    <name type="synonym">Chrysanthemum cinerariifolium</name>
    <dbReference type="NCBI Taxonomy" id="118510"/>
    <lineage>
        <taxon>Eukaryota</taxon>
        <taxon>Viridiplantae</taxon>
        <taxon>Streptophyta</taxon>
        <taxon>Embryophyta</taxon>
        <taxon>Tracheophyta</taxon>
        <taxon>Spermatophyta</taxon>
        <taxon>Magnoliopsida</taxon>
        <taxon>eudicotyledons</taxon>
        <taxon>Gunneridae</taxon>
        <taxon>Pentapetalae</taxon>
        <taxon>asterids</taxon>
        <taxon>campanulids</taxon>
        <taxon>Asterales</taxon>
        <taxon>Asteraceae</taxon>
        <taxon>Asteroideae</taxon>
        <taxon>Anthemideae</taxon>
        <taxon>Anthemidinae</taxon>
        <taxon>Tanacetum</taxon>
    </lineage>
</organism>
<evidence type="ECO:0000313" key="2">
    <source>
        <dbReference type="EMBL" id="GEU35509.1"/>
    </source>
</evidence>
<dbReference type="PANTHER" id="PTHR11439">
    <property type="entry name" value="GAG-POL-RELATED RETROTRANSPOSON"/>
    <property type="match status" value="1"/>
</dbReference>
<dbReference type="InterPro" id="IPR013103">
    <property type="entry name" value="RVT_2"/>
</dbReference>
<dbReference type="EMBL" id="BKCJ010000699">
    <property type="protein sequence ID" value="GEU35509.1"/>
    <property type="molecule type" value="Genomic_DNA"/>
</dbReference>
<reference evidence="2" key="1">
    <citation type="journal article" date="2019" name="Sci. Rep.">
        <title>Draft genome of Tanacetum cinerariifolium, the natural source of mosquito coil.</title>
        <authorList>
            <person name="Yamashiro T."/>
            <person name="Shiraishi A."/>
            <person name="Satake H."/>
            <person name="Nakayama K."/>
        </authorList>
    </citation>
    <scope>NUCLEOTIDE SEQUENCE</scope>
</reference>
<accession>A0A6L2JFG0</accession>
<dbReference type="SUPFAM" id="SSF56672">
    <property type="entry name" value="DNA/RNA polymerases"/>
    <property type="match status" value="1"/>
</dbReference>
<dbReference type="AlphaFoldDB" id="A0A6L2JFG0"/>
<feature type="domain" description="Reverse transcriptase Ty1/copia-type" evidence="1">
    <location>
        <begin position="6"/>
        <end position="217"/>
    </location>
</feature>